<protein>
    <submittedName>
        <fullName evidence="1">DEAD-box ATP-dependent RNA helicase 38</fullName>
    </submittedName>
</protein>
<proteinExistence type="predicted"/>
<keyword evidence="1" id="KW-0067">ATP-binding</keyword>
<dbReference type="Proteomes" id="UP001060215">
    <property type="component" value="Chromosome 1"/>
</dbReference>
<accession>A0ACC0IZW4</accession>
<organism evidence="1 2">
    <name type="scientific">Camellia lanceoleosa</name>
    <dbReference type="NCBI Taxonomy" id="1840588"/>
    <lineage>
        <taxon>Eukaryota</taxon>
        <taxon>Viridiplantae</taxon>
        <taxon>Streptophyta</taxon>
        <taxon>Embryophyta</taxon>
        <taxon>Tracheophyta</taxon>
        <taxon>Spermatophyta</taxon>
        <taxon>Magnoliopsida</taxon>
        <taxon>eudicotyledons</taxon>
        <taxon>Gunneridae</taxon>
        <taxon>Pentapetalae</taxon>
        <taxon>asterids</taxon>
        <taxon>Ericales</taxon>
        <taxon>Theaceae</taxon>
        <taxon>Camellia</taxon>
    </lineage>
</organism>
<keyword evidence="1" id="KW-0378">Hydrolase</keyword>
<reference evidence="1 2" key="1">
    <citation type="journal article" date="2022" name="Plant J.">
        <title>Chromosome-level genome of Camellia lanceoleosa provides a valuable resource for understanding genome evolution and self-incompatibility.</title>
        <authorList>
            <person name="Gong W."/>
            <person name="Xiao S."/>
            <person name="Wang L."/>
            <person name="Liao Z."/>
            <person name="Chang Y."/>
            <person name="Mo W."/>
            <person name="Hu G."/>
            <person name="Li W."/>
            <person name="Zhao G."/>
            <person name="Zhu H."/>
            <person name="Hu X."/>
            <person name="Ji K."/>
            <person name="Xiang X."/>
            <person name="Song Q."/>
            <person name="Yuan D."/>
            <person name="Jin S."/>
            <person name="Zhang L."/>
        </authorList>
    </citation>
    <scope>NUCLEOTIDE SEQUENCE [LARGE SCALE GENOMIC DNA]</scope>
    <source>
        <strain evidence="1">SQ_2022a</strain>
    </source>
</reference>
<evidence type="ECO:0000313" key="1">
    <source>
        <dbReference type="EMBL" id="KAI8030069.1"/>
    </source>
</evidence>
<dbReference type="EMBL" id="CM045758">
    <property type="protein sequence ID" value="KAI8030069.1"/>
    <property type="molecule type" value="Genomic_DNA"/>
</dbReference>
<name>A0ACC0IZW4_9ERIC</name>
<keyword evidence="2" id="KW-1185">Reference proteome</keyword>
<sequence>MVVNLVSILIKKHDSNIKAVIVGDTMDTSAKSFEDLNLSPNLLKGLYVEIKLERPSKIQAISLPMILTPLYKHLN</sequence>
<evidence type="ECO:0000313" key="2">
    <source>
        <dbReference type="Proteomes" id="UP001060215"/>
    </source>
</evidence>
<keyword evidence="1" id="KW-0347">Helicase</keyword>
<keyword evidence="1" id="KW-0547">Nucleotide-binding</keyword>
<gene>
    <name evidence="1" type="ORF">LOK49_LG01G00903</name>
</gene>
<comment type="caution">
    <text evidence="1">The sequence shown here is derived from an EMBL/GenBank/DDBJ whole genome shotgun (WGS) entry which is preliminary data.</text>
</comment>